<dbReference type="AlphaFoldDB" id="A0A8H4QYT9"/>
<comment type="caution">
    <text evidence="2">The sequence shown here is derived from an EMBL/GenBank/DDBJ whole genome shotgun (WGS) entry which is preliminary data.</text>
</comment>
<protein>
    <recommendedName>
        <fullName evidence="1">Heterokaryon incompatibility domain-containing protein</fullName>
    </recommendedName>
</protein>
<dbReference type="PANTHER" id="PTHR33112:SF16">
    <property type="entry name" value="HETEROKARYON INCOMPATIBILITY DOMAIN-CONTAINING PROTEIN"/>
    <property type="match status" value="1"/>
</dbReference>
<sequence>MLCSVCKALPPLRDFNGAVEHHTVKTLESSVKGDCSLCKVIWHTLLGVNSFESIREDKDGEAGKAIVSLEYLSNLLNREICQYIWVNSDSFGNGGSKMTLYTKPNESAPDIIDGREVELDPAADRIFSMIQEYLLDCLSNHESCSSTQSTPLPSFVIDVGPSDGSRELRLIENDGALSGSYITLSYCWGGPQSLQLTKSTKEGLKRYIPLNDLPQTLKDAVMITRRLGQQYLWVDALCIIQDDREAQQKEISRMGQIYKNSLLTIQATSAKAVDQGFLRMRKSPSISPCKLVFSRDPQGKETYVYARLPTYTKVVGDEPTDSRAWIFQESVMASRLLVYAKDQVYFTCRQGVKREDGMWGGSYGGPTIGPRHYRNLRPDLFEQGRLSPSGMRDGTLAAWYMGISLFYTPRFITDGRDRLPAVSAFAQDAHLVIGGRYLAGIWEADVINGLLWRRHSTPVVKVWLGTPLKKSELYRAPSWSWAAYDGPILCQTQRERKLVNQSSVYNAKIIDISTTLSGPDMFGEVKDASLTIRGYMGLAVAGRLEYQGRSYSSIMLKTTDTQQPLCRATLDTKHQSTTLMCLLLNCRAGLLLDVTCSSNQEIQDVYTRIGHFAFASGFDLGVFEDWCKKCKVKTVSVV</sequence>
<reference evidence="2 3" key="1">
    <citation type="submission" date="2020-03" db="EMBL/GenBank/DDBJ databases">
        <title>Draft Genome Sequence of Cudoniella acicularis.</title>
        <authorList>
            <person name="Buettner E."/>
            <person name="Kellner H."/>
        </authorList>
    </citation>
    <scope>NUCLEOTIDE SEQUENCE [LARGE SCALE GENOMIC DNA]</scope>
    <source>
        <strain evidence="2 3">DSM 108380</strain>
    </source>
</reference>
<name>A0A8H4QYT9_9HELO</name>
<keyword evidence="3" id="KW-1185">Reference proteome</keyword>
<dbReference type="Proteomes" id="UP000566819">
    <property type="component" value="Unassembled WGS sequence"/>
</dbReference>
<evidence type="ECO:0000313" key="3">
    <source>
        <dbReference type="Proteomes" id="UP000566819"/>
    </source>
</evidence>
<accession>A0A8H4QYT9</accession>
<dbReference type="OrthoDB" id="5347061at2759"/>
<evidence type="ECO:0000313" key="2">
    <source>
        <dbReference type="EMBL" id="KAF4620134.1"/>
    </source>
</evidence>
<dbReference type="InterPro" id="IPR010730">
    <property type="entry name" value="HET"/>
</dbReference>
<proteinExistence type="predicted"/>
<evidence type="ECO:0000259" key="1">
    <source>
        <dbReference type="Pfam" id="PF06985"/>
    </source>
</evidence>
<organism evidence="2 3">
    <name type="scientific">Cudoniella acicularis</name>
    <dbReference type="NCBI Taxonomy" id="354080"/>
    <lineage>
        <taxon>Eukaryota</taxon>
        <taxon>Fungi</taxon>
        <taxon>Dikarya</taxon>
        <taxon>Ascomycota</taxon>
        <taxon>Pezizomycotina</taxon>
        <taxon>Leotiomycetes</taxon>
        <taxon>Helotiales</taxon>
        <taxon>Tricladiaceae</taxon>
        <taxon>Cudoniella</taxon>
    </lineage>
</organism>
<gene>
    <name evidence="2" type="ORF">G7Y89_g14689</name>
</gene>
<dbReference type="EMBL" id="JAAMPI010002010">
    <property type="protein sequence ID" value="KAF4620134.1"/>
    <property type="molecule type" value="Genomic_DNA"/>
</dbReference>
<feature type="domain" description="Heterokaryon incompatibility" evidence="1">
    <location>
        <begin position="181"/>
        <end position="329"/>
    </location>
</feature>
<dbReference type="Pfam" id="PF06985">
    <property type="entry name" value="HET"/>
    <property type="match status" value="1"/>
</dbReference>
<dbReference type="PANTHER" id="PTHR33112">
    <property type="entry name" value="DOMAIN PROTEIN, PUTATIVE-RELATED"/>
    <property type="match status" value="1"/>
</dbReference>